<reference evidence="2" key="1">
    <citation type="submission" date="2017-07" db="EMBL/GenBank/DDBJ databases">
        <title>Draft genome sequence of Effusibacillus lacus strain skLN1.</title>
        <authorList>
            <person name="Watanabe M."/>
            <person name="Kojima H."/>
            <person name="Fukui M."/>
        </authorList>
    </citation>
    <scope>NUCLEOTIDE SEQUENCE [LARGE SCALE GENOMIC DNA]</scope>
    <source>
        <strain evidence="2">skLN1</strain>
    </source>
</reference>
<dbReference type="OrthoDB" id="1787213at2"/>
<dbReference type="AlphaFoldDB" id="A0A292YQ92"/>
<organism evidence="1 2">
    <name type="scientific">Effusibacillus lacus</name>
    <dbReference type="NCBI Taxonomy" id="1348429"/>
    <lineage>
        <taxon>Bacteria</taxon>
        <taxon>Bacillati</taxon>
        <taxon>Bacillota</taxon>
        <taxon>Bacilli</taxon>
        <taxon>Bacillales</taxon>
        <taxon>Alicyclobacillaceae</taxon>
        <taxon>Effusibacillus</taxon>
    </lineage>
</organism>
<comment type="caution">
    <text evidence="1">The sequence shown here is derived from an EMBL/GenBank/DDBJ whole genome shotgun (WGS) entry which is preliminary data.</text>
</comment>
<protein>
    <recommendedName>
        <fullName evidence="3">DUF4258 domain-containing protein</fullName>
    </recommendedName>
</protein>
<evidence type="ECO:0008006" key="3">
    <source>
        <dbReference type="Google" id="ProtNLM"/>
    </source>
</evidence>
<dbReference type="RefSeq" id="WP_096182296.1">
    <property type="nucleotide sequence ID" value="NZ_BDUF01000059.1"/>
</dbReference>
<name>A0A292YQ92_9BACL</name>
<keyword evidence="2" id="KW-1185">Reference proteome</keyword>
<proteinExistence type="predicted"/>
<evidence type="ECO:0000313" key="1">
    <source>
        <dbReference type="EMBL" id="GAX90574.1"/>
    </source>
</evidence>
<accession>A0A292YQ92</accession>
<evidence type="ECO:0000313" key="2">
    <source>
        <dbReference type="Proteomes" id="UP000217785"/>
    </source>
</evidence>
<dbReference type="EMBL" id="BDUF01000059">
    <property type="protein sequence ID" value="GAX90574.1"/>
    <property type="molecule type" value="Genomic_DNA"/>
</dbReference>
<gene>
    <name evidence="1" type="ORF">EFBL_2201</name>
</gene>
<sequence length="73" mass="8195">MKVIVTVHARQRLHEERQRGIRVEDIIRAANQIPGSVPIATRFRGFMSLSGRTFDIVAKDIAQGRLVITVIGK</sequence>
<dbReference type="Proteomes" id="UP000217785">
    <property type="component" value="Unassembled WGS sequence"/>
</dbReference>